<comment type="caution">
    <text evidence="2">The sequence shown here is derived from an EMBL/GenBank/DDBJ whole genome shotgun (WGS) entry which is preliminary data.</text>
</comment>
<evidence type="ECO:0000313" key="3">
    <source>
        <dbReference type="Proteomes" id="UP000292052"/>
    </source>
</evidence>
<organism evidence="2 3">
    <name type="scientific">Asbolus verrucosus</name>
    <name type="common">Desert ironclad beetle</name>
    <dbReference type="NCBI Taxonomy" id="1661398"/>
    <lineage>
        <taxon>Eukaryota</taxon>
        <taxon>Metazoa</taxon>
        <taxon>Ecdysozoa</taxon>
        <taxon>Arthropoda</taxon>
        <taxon>Hexapoda</taxon>
        <taxon>Insecta</taxon>
        <taxon>Pterygota</taxon>
        <taxon>Neoptera</taxon>
        <taxon>Endopterygota</taxon>
        <taxon>Coleoptera</taxon>
        <taxon>Polyphaga</taxon>
        <taxon>Cucujiformia</taxon>
        <taxon>Tenebrionidae</taxon>
        <taxon>Pimeliinae</taxon>
        <taxon>Asbolus</taxon>
    </lineage>
</organism>
<evidence type="ECO:0008006" key="4">
    <source>
        <dbReference type="Google" id="ProtNLM"/>
    </source>
</evidence>
<name>A0A482VY37_ASBVE</name>
<dbReference type="EMBL" id="QDEB01048802">
    <property type="protein sequence ID" value="RZC37832.1"/>
    <property type="molecule type" value="Genomic_DNA"/>
</dbReference>
<dbReference type="AlphaFoldDB" id="A0A482VY37"/>
<evidence type="ECO:0000313" key="2">
    <source>
        <dbReference type="EMBL" id="RZC37832.1"/>
    </source>
</evidence>
<reference evidence="2 3" key="1">
    <citation type="submission" date="2017-03" db="EMBL/GenBank/DDBJ databases">
        <title>Genome of the blue death feigning beetle - Asbolus verrucosus.</title>
        <authorList>
            <person name="Rider S.D."/>
        </authorList>
    </citation>
    <scope>NUCLEOTIDE SEQUENCE [LARGE SCALE GENOMIC DNA]</scope>
    <source>
        <strain evidence="2">Butters</strain>
        <tissue evidence="2">Head and leg muscle</tissue>
    </source>
</reference>
<dbReference type="Proteomes" id="UP000292052">
    <property type="component" value="Unassembled WGS sequence"/>
</dbReference>
<feature type="region of interest" description="Disordered" evidence="1">
    <location>
        <begin position="123"/>
        <end position="143"/>
    </location>
</feature>
<gene>
    <name evidence="2" type="ORF">BDFB_013868</name>
</gene>
<evidence type="ECO:0000256" key="1">
    <source>
        <dbReference type="SAM" id="MobiDB-lite"/>
    </source>
</evidence>
<sequence length="143" mass="16152">MSLEEVIKHTKAKLHEPKANSNKSDLLKLILKEEFNAGDWFNKLNRLSIKKLKSISQKLGVIDGVKSNPKKIDLVTKFGKIIERRAKDSMPKTNKISPEKKTESNIKGYSTMNKSELIQRICDKNQMPGKASPESRTIDSAQS</sequence>
<feature type="region of interest" description="Disordered" evidence="1">
    <location>
        <begin position="89"/>
        <end position="109"/>
    </location>
</feature>
<feature type="compositionally biased region" description="Polar residues" evidence="1">
    <location>
        <begin position="134"/>
        <end position="143"/>
    </location>
</feature>
<proteinExistence type="predicted"/>
<protein>
    <recommendedName>
        <fullName evidence="4">Rho termination factor N-terminal domain-containing protein</fullName>
    </recommendedName>
</protein>
<accession>A0A482VY37</accession>
<keyword evidence="3" id="KW-1185">Reference proteome</keyword>